<evidence type="ECO:0000256" key="1">
    <source>
        <dbReference type="ARBA" id="ARBA00022723"/>
    </source>
</evidence>
<keyword evidence="2" id="KW-0456">Lyase</keyword>
<evidence type="ECO:0000256" key="3">
    <source>
        <dbReference type="SAM" id="MobiDB-lite"/>
    </source>
</evidence>
<dbReference type="CDD" id="cd03416">
    <property type="entry name" value="CbiX_SirB_N"/>
    <property type="match status" value="1"/>
</dbReference>
<reference evidence="4" key="1">
    <citation type="submission" date="2023-05" db="EMBL/GenBank/DDBJ databases">
        <title>Streptantibioticus silvisoli sp. nov., acidotolerant actinomycetes 1 from pine litter.</title>
        <authorList>
            <person name="Swiecimska M."/>
            <person name="Golinska P."/>
            <person name="Sangal V."/>
            <person name="Wachnowicz B."/>
            <person name="Goodfellow M."/>
        </authorList>
    </citation>
    <scope>NUCLEOTIDE SEQUENCE</scope>
    <source>
        <strain evidence="4">SL13</strain>
    </source>
</reference>
<dbReference type="PANTHER" id="PTHR33542">
    <property type="entry name" value="SIROHYDROCHLORIN FERROCHELATASE, CHLOROPLASTIC"/>
    <property type="match status" value="1"/>
</dbReference>
<accession>A0AA90H3W6</accession>
<name>A0AA90H3W6_9ACTN</name>
<evidence type="ECO:0000256" key="2">
    <source>
        <dbReference type="ARBA" id="ARBA00023239"/>
    </source>
</evidence>
<dbReference type="GO" id="GO:0016829">
    <property type="term" value="F:lyase activity"/>
    <property type="evidence" value="ECO:0007669"/>
    <property type="project" value="UniProtKB-KW"/>
</dbReference>
<dbReference type="AlphaFoldDB" id="A0AA90H3W6"/>
<dbReference type="InterPro" id="IPR050963">
    <property type="entry name" value="Sirohydro_Cobaltochel/CbiX"/>
</dbReference>
<protein>
    <submittedName>
        <fullName evidence="4">Sirohydrochlorin chelatase</fullName>
    </submittedName>
</protein>
<feature type="region of interest" description="Disordered" evidence="3">
    <location>
        <begin position="273"/>
        <end position="331"/>
    </location>
</feature>
<dbReference type="GO" id="GO:0046872">
    <property type="term" value="F:metal ion binding"/>
    <property type="evidence" value="ECO:0007669"/>
    <property type="project" value="UniProtKB-KW"/>
</dbReference>
<feature type="compositionally biased region" description="Basic and acidic residues" evidence="3">
    <location>
        <begin position="283"/>
        <end position="315"/>
    </location>
</feature>
<gene>
    <name evidence="4" type="ORF">POF50_016020</name>
</gene>
<proteinExistence type="predicted"/>
<dbReference type="CDD" id="cd03414">
    <property type="entry name" value="CbiX_SirB_C"/>
    <property type="match status" value="1"/>
</dbReference>
<dbReference type="InterPro" id="IPR002762">
    <property type="entry name" value="CbiX-like"/>
</dbReference>
<dbReference type="Pfam" id="PF01903">
    <property type="entry name" value="CbiX"/>
    <property type="match status" value="2"/>
</dbReference>
<organism evidence="4">
    <name type="scientific">Streptantibioticus silvisoli</name>
    <dbReference type="NCBI Taxonomy" id="2705255"/>
    <lineage>
        <taxon>Bacteria</taxon>
        <taxon>Bacillati</taxon>
        <taxon>Actinomycetota</taxon>
        <taxon>Actinomycetes</taxon>
        <taxon>Kitasatosporales</taxon>
        <taxon>Streptomycetaceae</taxon>
        <taxon>Streptantibioticus</taxon>
    </lineage>
</organism>
<dbReference type="Gene3D" id="3.40.50.1400">
    <property type="match status" value="2"/>
</dbReference>
<sequence length="331" mass="35298">MTDPQALLVVGHGTRSTAGVAEFTAFIDRLKRRTPTAFPAVEGGFIELSDPPVTDAAGALATTGHLDMVAVPLVLVAAGHGKGDIPAALLRETVRHPGMTYRYGRPLGPHPVLLDLVAARVDATDDGTPRDDVHVLLVGRGSTDPDANAEITKVARLLWEGRGWAGVETAFISLADPAVPAGLERLRRLGARRIVVAPYFLFSGILPDRVVEQTRAYAADHPELAVTVADVIGDCEELADLVEERYAEAIAGDIRMNCDTCVYRVALPGFGHRVGQPQRPHSHPADGAHDHGDHHGDHGDHGDHHGHDDHHHDHAPAAPQAATPDSSLGRR</sequence>
<comment type="caution">
    <text evidence="4">The sequence shown here is derived from an EMBL/GenBank/DDBJ whole genome shotgun (WGS) entry which is preliminary data.</text>
</comment>
<dbReference type="RefSeq" id="WP_271314445.1">
    <property type="nucleotide sequence ID" value="NZ_JABXJJ020000018.1"/>
</dbReference>
<dbReference type="PANTHER" id="PTHR33542:SF3">
    <property type="entry name" value="SIROHYDROCHLORIN FERROCHELATASE, CHLOROPLASTIC"/>
    <property type="match status" value="1"/>
</dbReference>
<keyword evidence="1" id="KW-0479">Metal-binding</keyword>
<evidence type="ECO:0000313" key="4">
    <source>
        <dbReference type="EMBL" id="MDI5970831.1"/>
    </source>
</evidence>
<dbReference type="SUPFAM" id="SSF53800">
    <property type="entry name" value="Chelatase"/>
    <property type="match status" value="1"/>
</dbReference>
<dbReference type="EMBL" id="JABXJJ020000018">
    <property type="protein sequence ID" value="MDI5970831.1"/>
    <property type="molecule type" value="Genomic_DNA"/>
</dbReference>